<evidence type="ECO:0000313" key="4">
    <source>
        <dbReference type="Proteomes" id="UP000821656"/>
    </source>
</evidence>
<protein>
    <submittedName>
        <fullName evidence="3">4-hydroxybenzoate polyprenyltransferase</fullName>
    </submittedName>
</protein>
<organism evidence="3 4">
    <name type="scientific">Clostridium beijerinckii</name>
    <name type="common">Clostridium MP</name>
    <dbReference type="NCBI Taxonomy" id="1520"/>
    <lineage>
        <taxon>Bacteria</taxon>
        <taxon>Bacillati</taxon>
        <taxon>Bacillota</taxon>
        <taxon>Clostridia</taxon>
        <taxon>Eubacteriales</taxon>
        <taxon>Clostridiaceae</taxon>
        <taxon>Clostridium</taxon>
    </lineage>
</organism>
<dbReference type="Proteomes" id="UP001193748">
    <property type="component" value="Unassembled WGS sequence"/>
</dbReference>
<evidence type="ECO:0000256" key="1">
    <source>
        <dbReference type="SAM" id="Phobius"/>
    </source>
</evidence>
<name>A0A9Q5CIF4_CLOBE</name>
<accession>A0A9Q5CIF4</accession>
<dbReference type="EMBL" id="JABSWW010000001">
    <property type="protein sequence ID" value="NRT92018.1"/>
    <property type="molecule type" value="Genomic_DNA"/>
</dbReference>
<dbReference type="EMBL" id="JABSXK010000001">
    <property type="protein sequence ID" value="NRV10418.1"/>
    <property type="molecule type" value="Genomic_DNA"/>
</dbReference>
<reference evidence="2" key="3">
    <citation type="journal article" date="2022" name="Nat. Biotechnol.">
        <title>Carbon-negative production of acetone and isopropanol by gas fermentation at industrial pilot scale.</title>
        <authorList>
            <person name="Liew F.E."/>
            <person name="Nogle R."/>
            <person name="Abdalla T."/>
            <person name="Rasor B.J."/>
            <person name="Canter C."/>
            <person name="Jensen R.O."/>
            <person name="Wang L."/>
            <person name="Strutz J."/>
            <person name="Chirania P."/>
            <person name="De Tissera S."/>
            <person name="Mueller A.P."/>
            <person name="Ruan Z."/>
            <person name="Gao A."/>
            <person name="Tran L."/>
            <person name="Engle N.L."/>
            <person name="Bromley J.C."/>
            <person name="Daniell J."/>
            <person name="Conrado R."/>
            <person name="Tschaplinski T.J."/>
            <person name="Giannone R.J."/>
            <person name="Hettich R.L."/>
            <person name="Karim A.S."/>
            <person name="Simpson S.D."/>
            <person name="Brown S.D."/>
            <person name="Leang C."/>
            <person name="Jewett M.C."/>
            <person name="Kopke M."/>
        </authorList>
    </citation>
    <scope>NUCLEOTIDE SEQUENCE</scope>
    <source>
        <strain evidence="2">DJ080</strain>
    </source>
</reference>
<keyword evidence="1" id="KW-0812">Transmembrane</keyword>
<evidence type="ECO:0000313" key="3">
    <source>
        <dbReference type="EMBL" id="NRV10418.1"/>
    </source>
</evidence>
<keyword evidence="1" id="KW-1133">Transmembrane helix</keyword>
<keyword evidence="1" id="KW-0472">Membrane</keyword>
<sequence length="49" mass="6003">MNGIIIFLIILIFAIAYLVRQIYEIKRRLVRLIQENAVIWQFIKEQENR</sequence>
<dbReference type="Proteomes" id="UP000821656">
    <property type="component" value="Unassembled WGS sequence"/>
</dbReference>
<comment type="caution">
    <text evidence="3">The sequence shown here is derived from an EMBL/GenBank/DDBJ whole genome shotgun (WGS) entry which is preliminary data.</text>
</comment>
<evidence type="ECO:0000313" key="2">
    <source>
        <dbReference type="EMBL" id="NRT92018.1"/>
    </source>
</evidence>
<reference evidence="3" key="1">
    <citation type="submission" date="2020-05" db="EMBL/GenBank/DDBJ databases">
        <title>Genomic insights into acetone-butanol-ethanol (ABE) fermentation by sequencing solventogenic clostridia strains.</title>
        <authorList>
            <person name="Brown S."/>
        </authorList>
    </citation>
    <scope>NUCLEOTIDE SEQUENCE</scope>
    <source>
        <strain evidence="3">DJ126</strain>
    </source>
</reference>
<proteinExistence type="predicted"/>
<dbReference type="AlphaFoldDB" id="A0A9Q5CIF4"/>
<gene>
    <name evidence="2" type="ORF">B0H41_005697</name>
    <name evidence="3" type="ORF">DFH45_003381</name>
</gene>
<feature type="transmembrane region" description="Helical" evidence="1">
    <location>
        <begin position="6"/>
        <end position="23"/>
    </location>
</feature>
<dbReference type="RefSeq" id="WP_017212021.1">
    <property type="nucleotide sequence ID" value="NZ_CP016090.1"/>
</dbReference>
<reference evidence="2" key="2">
    <citation type="submission" date="2020-05" db="EMBL/GenBank/DDBJ databases">
        <authorList>
            <person name="Brown S."/>
            <person name="Huntemann M."/>
            <person name="Clum A."/>
            <person name="Spunde A."/>
            <person name="Palaniappan K."/>
            <person name="Ritter S."/>
            <person name="Mikhailova N."/>
            <person name="Chen I.-M."/>
            <person name="Stamatis D."/>
            <person name="Reddy T."/>
            <person name="O'Malley R."/>
            <person name="Daum C."/>
            <person name="Shapiro N."/>
            <person name="Ivanova N."/>
            <person name="Kyrpides N."/>
            <person name="Woyke T."/>
        </authorList>
    </citation>
    <scope>NUCLEOTIDE SEQUENCE</scope>
    <source>
        <strain evidence="2">DJ080</strain>
    </source>
</reference>